<evidence type="ECO:0000313" key="3">
    <source>
        <dbReference type="Proteomes" id="UP001219525"/>
    </source>
</evidence>
<keyword evidence="3" id="KW-1185">Reference proteome</keyword>
<proteinExistence type="predicted"/>
<sequence length="488" mass="52666">MKGTHRSPIVQQPPHCPRSPRAPPPRGARFFRLPCPWPRSGTYFPGSVPGVASCTAPPRCAYVHRKQAASRTVACTRVGVQARLCPCHCLFPSPRAPDLGVVHGTEAVEERIASAWGRGVCKITAVEDAEQEGVVLDLCNGVVRGLGRAQRDRVAFSGASAFVLDPPARKSPRTAEEVSDEIAPQCGAGCSGCSLTTGAALDVSRIARQRRVSDDACLCGDHPHTHTLNPLRIASHVDTRTSSRTRSRVGIAARRTAHYRQYGVALFENGQGDAHCAHLIFQRDDYLGLALGLRELGSRWNHIGVPRRIPTMLQCKRRAAAGRLATLRVARIQLYLASTLSSSVASSRAPGSSSTHGGTFFLAWHASSSTTPRRQLSQASSCLRATILPGLALMDAVAPKMGLLARRQILRACWAPQRMSPIRVRKAAGASKREVRSPRGWRRRQGTDSGDWGWADAERAWAQTRGTRQFADTAATGAGGCAYYGGRV</sequence>
<protein>
    <submittedName>
        <fullName evidence="2">Uncharacterized protein</fullName>
    </submittedName>
</protein>
<feature type="compositionally biased region" description="Pro residues" evidence="1">
    <location>
        <begin position="14"/>
        <end position="25"/>
    </location>
</feature>
<dbReference type="Proteomes" id="UP001219525">
    <property type="component" value="Unassembled WGS sequence"/>
</dbReference>
<name>A0AAD6VBE4_9AGAR</name>
<feature type="region of interest" description="Disordered" evidence="1">
    <location>
        <begin position="1"/>
        <end position="25"/>
    </location>
</feature>
<dbReference type="AlphaFoldDB" id="A0AAD6VBE4"/>
<comment type="caution">
    <text evidence="2">The sequence shown here is derived from an EMBL/GenBank/DDBJ whole genome shotgun (WGS) entry which is preliminary data.</text>
</comment>
<evidence type="ECO:0000313" key="2">
    <source>
        <dbReference type="EMBL" id="KAJ7207870.1"/>
    </source>
</evidence>
<feature type="region of interest" description="Disordered" evidence="1">
    <location>
        <begin position="426"/>
        <end position="452"/>
    </location>
</feature>
<accession>A0AAD6VBE4</accession>
<dbReference type="EMBL" id="JARJCW010000035">
    <property type="protein sequence ID" value="KAJ7207870.1"/>
    <property type="molecule type" value="Genomic_DNA"/>
</dbReference>
<gene>
    <name evidence="2" type="ORF">GGX14DRAFT_634240</name>
</gene>
<evidence type="ECO:0000256" key="1">
    <source>
        <dbReference type="SAM" id="MobiDB-lite"/>
    </source>
</evidence>
<organism evidence="2 3">
    <name type="scientific">Mycena pura</name>
    <dbReference type="NCBI Taxonomy" id="153505"/>
    <lineage>
        <taxon>Eukaryota</taxon>
        <taxon>Fungi</taxon>
        <taxon>Dikarya</taxon>
        <taxon>Basidiomycota</taxon>
        <taxon>Agaricomycotina</taxon>
        <taxon>Agaricomycetes</taxon>
        <taxon>Agaricomycetidae</taxon>
        <taxon>Agaricales</taxon>
        <taxon>Marasmiineae</taxon>
        <taxon>Mycenaceae</taxon>
        <taxon>Mycena</taxon>
    </lineage>
</organism>
<reference evidence="2" key="1">
    <citation type="submission" date="2023-03" db="EMBL/GenBank/DDBJ databases">
        <title>Massive genome expansion in bonnet fungi (Mycena s.s.) driven by repeated elements and novel gene families across ecological guilds.</title>
        <authorList>
            <consortium name="Lawrence Berkeley National Laboratory"/>
            <person name="Harder C.B."/>
            <person name="Miyauchi S."/>
            <person name="Viragh M."/>
            <person name="Kuo A."/>
            <person name="Thoen E."/>
            <person name="Andreopoulos B."/>
            <person name="Lu D."/>
            <person name="Skrede I."/>
            <person name="Drula E."/>
            <person name="Henrissat B."/>
            <person name="Morin E."/>
            <person name="Kohler A."/>
            <person name="Barry K."/>
            <person name="LaButti K."/>
            <person name="Morin E."/>
            <person name="Salamov A."/>
            <person name="Lipzen A."/>
            <person name="Mereny Z."/>
            <person name="Hegedus B."/>
            <person name="Baldrian P."/>
            <person name="Stursova M."/>
            <person name="Weitz H."/>
            <person name="Taylor A."/>
            <person name="Grigoriev I.V."/>
            <person name="Nagy L.G."/>
            <person name="Martin F."/>
            <person name="Kauserud H."/>
        </authorList>
    </citation>
    <scope>NUCLEOTIDE SEQUENCE</scope>
    <source>
        <strain evidence="2">9144</strain>
    </source>
</reference>